<dbReference type="GO" id="GO:0000139">
    <property type="term" value="C:Golgi membrane"/>
    <property type="evidence" value="ECO:0007669"/>
    <property type="project" value="TreeGrafter"/>
</dbReference>
<dbReference type="GO" id="GO:0048278">
    <property type="term" value="P:vesicle docking"/>
    <property type="evidence" value="ECO:0007669"/>
    <property type="project" value="TreeGrafter"/>
</dbReference>
<dbReference type="SUPFAM" id="SSF47661">
    <property type="entry name" value="t-snare proteins"/>
    <property type="match status" value="1"/>
</dbReference>
<accession>A0A1Y2DHA8</accession>
<dbReference type="AlphaFoldDB" id="A0A1Y2DHA8"/>
<dbReference type="Gene3D" id="1.20.58.70">
    <property type="match status" value="1"/>
</dbReference>
<feature type="compositionally biased region" description="Low complexity" evidence="8">
    <location>
        <begin position="168"/>
        <end position="177"/>
    </location>
</feature>
<dbReference type="PROSITE" id="PS50192">
    <property type="entry name" value="T_SNARE"/>
    <property type="match status" value="1"/>
</dbReference>
<comment type="subcellular location">
    <subcellularLocation>
        <location evidence="1">Membrane</location>
        <topology evidence="1">Single-pass type IV membrane protein</topology>
    </subcellularLocation>
</comment>
<dbReference type="InterPro" id="IPR045242">
    <property type="entry name" value="Syntaxin"/>
</dbReference>
<comment type="caution">
    <text evidence="11">The sequence shown here is derived from an EMBL/GenBank/DDBJ whole genome shotgun (WGS) entry which is preliminary data.</text>
</comment>
<feature type="transmembrane region" description="Helical" evidence="9">
    <location>
        <begin position="310"/>
        <end position="329"/>
    </location>
</feature>
<evidence type="ECO:0000256" key="2">
    <source>
        <dbReference type="ARBA" id="ARBA00009063"/>
    </source>
</evidence>
<dbReference type="InterPro" id="IPR010989">
    <property type="entry name" value="SNARE"/>
</dbReference>
<dbReference type="Pfam" id="PF05739">
    <property type="entry name" value="SNARE"/>
    <property type="match status" value="1"/>
</dbReference>
<organism evidence="11 12">
    <name type="scientific">Neocallimastix californiae</name>
    <dbReference type="NCBI Taxonomy" id="1754190"/>
    <lineage>
        <taxon>Eukaryota</taxon>
        <taxon>Fungi</taxon>
        <taxon>Fungi incertae sedis</taxon>
        <taxon>Chytridiomycota</taxon>
        <taxon>Chytridiomycota incertae sedis</taxon>
        <taxon>Neocallimastigomycetes</taxon>
        <taxon>Neocallimastigales</taxon>
        <taxon>Neocallimastigaceae</taxon>
        <taxon>Neocallimastix</taxon>
    </lineage>
</organism>
<dbReference type="GO" id="GO:0005484">
    <property type="term" value="F:SNAP receptor activity"/>
    <property type="evidence" value="ECO:0007669"/>
    <property type="project" value="TreeGrafter"/>
</dbReference>
<gene>
    <name evidence="11" type="ORF">LY90DRAFT_454619</name>
</gene>
<evidence type="ECO:0000256" key="6">
    <source>
        <dbReference type="ARBA" id="ARBA00023054"/>
    </source>
</evidence>
<evidence type="ECO:0000256" key="9">
    <source>
        <dbReference type="SAM" id="Phobius"/>
    </source>
</evidence>
<dbReference type="SMART" id="SM00397">
    <property type="entry name" value="t_SNARE"/>
    <property type="match status" value="1"/>
</dbReference>
<evidence type="ECO:0000256" key="7">
    <source>
        <dbReference type="ARBA" id="ARBA00023136"/>
    </source>
</evidence>
<keyword evidence="4 9" id="KW-0812">Transmembrane</keyword>
<dbReference type="GO" id="GO:0006886">
    <property type="term" value="P:intracellular protein transport"/>
    <property type="evidence" value="ECO:0007669"/>
    <property type="project" value="TreeGrafter"/>
</dbReference>
<dbReference type="OrthoDB" id="421009at2759"/>
<evidence type="ECO:0000256" key="1">
    <source>
        <dbReference type="ARBA" id="ARBA00004211"/>
    </source>
</evidence>
<dbReference type="InterPro" id="IPR000727">
    <property type="entry name" value="T_SNARE_dom"/>
</dbReference>
<feature type="domain" description="T-SNARE coiled-coil homology" evidence="10">
    <location>
        <begin position="239"/>
        <end position="301"/>
    </location>
</feature>
<dbReference type="GO" id="GO:0000149">
    <property type="term" value="F:SNARE binding"/>
    <property type="evidence" value="ECO:0007669"/>
    <property type="project" value="TreeGrafter"/>
</dbReference>
<dbReference type="STRING" id="1754190.A0A1Y2DHA8"/>
<keyword evidence="7 9" id="KW-0472">Membrane</keyword>
<keyword evidence="6" id="KW-0175">Coiled coil</keyword>
<evidence type="ECO:0000256" key="4">
    <source>
        <dbReference type="ARBA" id="ARBA00022692"/>
    </source>
</evidence>
<dbReference type="GO" id="GO:0031201">
    <property type="term" value="C:SNARE complex"/>
    <property type="evidence" value="ECO:0007669"/>
    <property type="project" value="TreeGrafter"/>
</dbReference>
<dbReference type="Proteomes" id="UP000193920">
    <property type="component" value="Unassembled WGS sequence"/>
</dbReference>
<dbReference type="CDD" id="cd15844">
    <property type="entry name" value="SNARE_syntaxin5"/>
    <property type="match status" value="1"/>
</dbReference>
<keyword evidence="5 9" id="KW-1133">Transmembrane helix</keyword>
<keyword evidence="12" id="KW-1185">Reference proteome</keyword>
<evidence type="ECO:0000256" key="8">
    <source>
        <dbReference type="SAM" id="MobiDB-lite"/>
    </source>
</evidence>
<protein>
    <submittedName>
        <fullName evidence="11">t-SNARE</fullName>
    </submittedName>
</protein>
<dbReference type="PANTHER" id="PTHR19957">
    <property type="entry name" value="SYNTAXIN"/>
    <property type="match status" value="1"/>
</dbReference>
<evidence type="ECO:0000313" key="12">
    <source>
        <dbReference type="Proteomes" id="UP000193920"/>
    </source>
</evidence>
<evidence type="ECO:0000256" key="5">
    <source>
        <dbReference type="ARBA" id="ARBA00022989"/>
    </source>
</evidence>
<evidence type="ECO:0000256" key="3">
    <source>
        <dbReference type="ARBA" id="ARBA00022448"/>
    </source>
</evidence>
<dbReference type="EMBL" id="MCOG01000066">
    <property type="protein sequence ID" value="ORY58639.1"/>
    <property type="molecule type" value="Genomic_DNA"/>
</dbReference>
<keyword evidence="3" id="KW-0813">Transport</keyword>
<dbReference type="GO" id="GO:0006906">
    <property type="term" value="P:vesicle fusion"/>
    <property type="evidence" value="ECO:0007669"/>
    <property type="project" value="TreeGrafter"/>
</dbReference>
<evidence type="ECO:0000259" key="10">
    <source>
        <dbReference type="PROSITE" id="PS50192"/>
    </source>
</evidence>
<proteinExistence type="inferred from homology"/>
<reference evidence="11 12" key="1">
    <citation type="submission" date="2016-08" db="EMBL/GenBank/DDBJ databases">
        <title>A Parts List for Fungal Cellulosomes Revealed by Comparative Genomics.</title>
        <authorList>
            <consortium name="DOE Joint Genome Institute"/>
            <person name="Haitjema C.H."/>
            <person name="Gilmore S.P."/>
            <person name="Henske J.K."/>
            <person name="Solomon K.V."/>
            <person name="De Groot R."/>
            <person name="Kuo A."/>
            <person name="Mondo S.J."/>
            <person name="Salamov A.A."/>
            <person name="Labutti K."/>
            <person name="Zhao Z."/>
            <person name="Chiniquy J."/>
            <person name="Barry K."/>
            <person name="Brewer H.M."/>
            <person name="Purvine S.O."/>
            <person name="Wright A.T."/>
            <person name="Boxma B."/>
            <person name="Van Alen T."/>
            <person name="Hackstein J.H."/>
            <person name="Baker S.E."/>
            <person name="Grigoriev I.V."/>
            <person name="O'Malley M.A."/>
        </authorList>
    </citation>
    <scope>NUCLEOTIDE SEQUENCE [LARGE SCALE GENOMIC DNA]</scope>
    <source>
        <strain evidence="11 12">G1</strain>
    </source>
</reference>
<sequence length="330" mass="38260">MRVNDRTQEFHATVESMLSRRPFNETFGLLHREKNETQFYKIAMGIGKENEDIKFKLRKLSELVQQNTLLDDKLPEITQMIQIIKIDISKMNTEVTAFQSAFKDRRIPYILNRYSLENANNIISSLQTKLLETSNEFKDILELRTKIMREQKQRKEQYSSEGIKLNGSNPSSQNSSPHLFGSKIMSKIRPERRNVTGGAKSSDEILAISIDDDDDNGKGKSGSYPYTQQQQQLYEPYSQSYLDQRSSAIDSIEATIAELGQIYQNFTHILAGQRETVQRIDENIMDVEMNVTGAQDYLMKYYKSISSNRWLIIKILLVVLIFFFIFVVFL</sequence>
<dbReference type="GO" id="GO:0006888">
    <property type="term" value="P:endoplasmic reticulum to Golgi vesicle-mediated transport"/>
    <property type="evidence" value="ECO:0007669"/>
    <property type="project" value="TreeGrafter"/>
</dbReference>
<feature type="region of interest" description="Disordered" evidence="8">
    <location>
        <begin position="152"/>
        <end position="226"/>
    </location>
</feature>
<dbReference type="PANTHER" id="PTHR19957:SF3">
    <property type="entry name" value="SYNTAXIN-5"/>
    <property type="match status" value="1"/>
</dbReference>
<name>A0A1Y2DHA8_9FUNG</name>
<evidence type="ECO:0000313" key="11">
    <source>
        <dbReference type="EMBL" id="ORY58639.1"/>
    </source>
</evidence>
<comment type="similarity">
    <text evidence="2">Belongs to the syntaxin family.</text>
</comment>